<dbReference type="OMA" id="ITCELCC"/>
<feature type="compositionally biased region" description="Low complexity" evidence="1">
    <location>
        <begin position="453"/>
        <end position="466"/>
    </location>
</feature>
<feature type="domain" description="Piwi" evidence="2">
    <location>
        <begin position="790"/>
        <end position="977"/>
    </location>
</feature>
<feature type="region of interest" description="Disordered" evidence="1">
    <location>
        <begin position="447"/>
        <end position="468"/>
    </location>
</feature>
<dbReference type="InterPro" id="IPR036085">
    <property type="entry name" value="PAZ_dom_sf"/>
</dbReference>
<dbReference type="InParanoid" id="C5K8K7"/>
<keyword evidence="3" id="KW-0648">Protein biosynthesis</keyword>
<name>C5K8K7_PERM5</name>
<feature type="compositionally biased region" description="Acidic residues" evidence="1">
    <location>
        <begin position="656"/>
        <end position="665"/>
    </location>
</feature>
<dbReference type="Gene3D" id="3.30.420.10">
    <property type="entry name" value="Ribonuclease H-like superfamily/Ribonuclease H"/>
    <property type="match status" value="1"/>
</dbReference>
<dbReference type="InterPro" id="IPR036397">
    <property type="entry name" value="RNaseH_sf"/>
</dbReference>
<dbReference type="Gene3D" id="3.40.50.2300">
    <property type="match status" value="1"/>
</dbReference>
<reference evidence="3 4" key="1">
    <citation type="submission" date="2008-07" db="EMBL/GenBank/DDBJ databases">
        <authorList>
            <person name="El-Sayed N."/>
            <person name="Caler E."/>
            <person name="Inman J."/>
            <person name="Amedeo P."/>
            <person name="Hass B."/>
            <person name="Wortman J."/>
        </authorList>
    </citation>
    <scope>NUCLEOTIDE SEQUENCE [LARGE SCALE GENOMIC DNA]</scope>
    <source>
        <strain evidence="4">ATCC 50983 / TXsc</strain>
    </source>
</reference>
<evidence type="ECO:0000313" key="3">
    <source>
        <dbReference type="EMBL" id="EER19214.1"/>
    </source>
</evidence>
<organism evidence="4">
    <name type="scientific">Perkinsus marinus (strain ATCC 50983 / TXsc)</name>
    <dbReference type="NCBI Taxonomy" id="423536"/>
    <lineage>
        <taxon>Eukaryota</taxon>
        <taxon>Sar</taxon>
        <taxon>Alveolata</taxon>
        <taxon>Perkinsozoa</taxon>
        <taxon>Perkinsea</taxon>
        <taxon>Perkinsida</taxon>
        <taxon>Perkinsidae</taxon>
        <taxon>Perkinsus</taxon>
    </lineage>
</organism>
<dbReference type="GO" id="GO:0003743">
    <property type="term" value="F:translation initiation factor activity"/>
    <property type="evidence" value="ECO:0007669"/>
    <property type="project" value="UniProtKB-KW"/>
</dbReference>
<dbReference type="SMART" id="SM00950">
    <property type="entry name" value="Piwi"/>
    <property type="match status" value="1"/>
</dbReference>
<dbReference type="GeneID" id="9039453"/>
<dbReference type="Pfam" id="PF02171">
    <property type="entry name" value="Piwi"/>
    <property type="match status" value="1"/>
</dbReference>
<keyword evidence="3" id="KW-0396">Initiation factor</keyword>
<dbReference type="AlphaFoldDB" id="C5K8K7"/>
<proteinExistence type="predicted"/>
<protein>
    <submittedName>
        <fullName evidence="3">Eukaryotic translation initiation factor 2c, putative</fullName>
    </submittedName>
</protein>
<dbReference type="InterPro" id="IPR012337">
    <property type="entry name" value="RNaseH-like_sf"/>
</dbReference>
<dbReference type="SUPFAM" id="SSF101690">
    <property type="entry name" value="PAZ domain"/>
    <property type="match status" value="1"/>
</dbReference>
<evidence type="ECO:0000259" key="2">
    <source>
        <dbReference type="PROSITE" id="PS50822"/>
    </source>
</evidence>
<feature type="region of interest" description="Disordered" evidence="1">
    <location>
        <begin position="654"/>
        <end position="683"/>
    </location>
</feature>
<dbReference type="OrthoDB" id="10252740at2759"/>
<dbReference type="PROSITE" id="PS50822">
    <property type="entry name" value="PIWI"/>
    <property type="match status" value="1"/>
</dbReference>
<dbReference type="Proteomes" id="UP000007800">
    <property type="component" value="Unassembled WGS sequence"/>
</dbReference>
<gene>
    <name evidence="3" type="ORF">Pmar_PMAR028679</name>
</gene>
<dbReference type="InterPro" id="IPR003165">
    <property type="entry name" value="Piwi"/>
</dbReference>
<evidence type="ECO:0000313" key="4">
    <source>
        <dbReference type="Proteomes" id="UP000007800"/>
    </source>
</evidence>
<evidence type="ECO:0000256" key="1">
    <source>
        <dbReference type="SAM" id="MobiDB-lite"/>
    </source>
</evidence>
<dbReference type="GO" id="GO:0003676">
    <property type="term" value="F:nucleic acid binding"/>
    <property type="evidence" value="ECO:0007669"/>
    <property type="project" value="InterPro"/>
</dbReference>
<dbReference type="EMBL" id="GG671131">
    <property type="protein sequence ID" value="EER19214.1"/>
    <property type="molecule type" value="Genomic_DNA"/>
</dbReference>
<feature type="region of interest" description="Disordered" evidence="1">
    <location>
        <begin position="1"/>
        <end position="35"/>
    </location>
</feature>
<dbReference type="RefSeq" id="XP_002787418.1">
    <property type="nucleotide sequence ID" value="XM_002787372.1"/>
</dbReference>
<sequence length="1009" mass="111066">MLHSPSRSRSPTPSVLRRGGGTSTPPLSSRSRGSPLVVMIRPQQSKGQAARRRDIPLLTNDFLINVGTAARVDSLAGWNLVFEEGVSLSHTKRLRMATRIFGPPLGEALGAAGDKVPICRWLIDLSSNSVFTTPAVTSPTVDEQSQGEGLLRIESRPPLHVTSNLSRVVELFLGQTLLRSNPPLTATPRLSNASRSGLLFVPVESTSAHWGGGAGCSVTQSSSSFIDVPGVRAQQRVVEGTAEGGAAKLTVTLRNARMQLSSSCPLLDFIRTVVELRRAQRGFPSDAPGGEWLPCGEEIADFNRFLDTEVRVVHGKERASDRRRPRGLVVSCDHTGKKMYYTILRIRRCSEELTIDGREMPLREYYETYRMEGKKDWTCVLKQQEGEGLIVAEDWKGRVIPIELCQVEAKQLLSMKPLTVLTSEPPKTSLSSVWLLRERLASSLPLLPRGKQQRASPSNAASQNAALEPDLEVDVQRRPLAVKGRLLPEVTLEFRDKQKPMPCSQGSWVITGQEFKQCAKYRIPYGVLEVGECGGVAPFCEALRAVADGHGLKFQDEPKVQLKLDHPGFTEEGDVNRLREWCRGQLADSSPAILLIFLPKKSRRPYCIVKDLVDRIAGIPSQVIVSPSSKRTINQWQSIMCELCCKVCLKEPQAESPDEDMDGDEPSLPPPSPGVLPKSPPRAPLHGGVVAGVPRMTQQTSLFAMPNGRGGGGEDRSLVPRGCMVMAFTLERSEAVGGFWIASAVGSVDNDVNLYATASSVQDTGTRILDIETLTFRLLERFYIINSRLPQRIIAFRNAFPSGRFLTLQTAEFRDIANAISDRVTQAILLKSGAFGRCSEKMRDRLAREKYCPSFTLMSVSHGSSQSLTLWCEKPQDCDRKTGNVPAGMIVDGTVTQPNILNFYLVSQQCHTGTARPTHYMCLHDDNYSDPSLRAEELQQIVWSLCHLSARCTRTTSRPAPLVYAEALAKRVDCYLEANNDEARTVAAANALLLEDGLTDKLQGLNFFL</sequence>
<dbReference type="PANTHER" id="PTHR22891">
    <property type="entry name" value="EUKARYOTIC TRANSLATION INITIATION FACTOR 2C"/>
    <property type="match status" value="1"/>
</dbReference>
<feature type="compositionally biased region" description="Pro residues" evidence="1">
    <location>
        <begin position="667"/>
        <end position="683"/>
    </location>
</feature>
<keyword evidence="4" id="KW-1185">Reference proteome</keyword>
<accession>C5K8K7</accession>
<dbReference type="SUPFAM" id="SSF53098">
    <property type="entry name" value="Ribonuclease H-like"/>
    <property type="match status" value="1"/>
</dbReference>